<dbReference type="PANTHER" id="PTHR13153:SF5">
    <property type="entry name" value="GATOR COMPLEX PROTEIN NPRL3"/>
    <property type="match status" value="1"/>
</dbReference>
<comment type="caution">
    <text evidence="2">The sequence shown here is derived from an EMBL/GenBank/DDBJ whole genome shotgun (WGS) entry which is preliminary data.</text>
</comment>
<dbReference type="Proteomes" id="UP000324585">
    <property type="component" value="Unassembled WGS sequence"/>
</dbReference>
<feature type="region of interest" description="Disordered" evidence="1">
    <location>
        <begin position="127"/>
        <end position="146"/>
    </location>
</feature>
<evidence type="ECO:0000313" key="2">
    <source>
        <dbReference type="EMBL" id="KAA8497620.1"/>
    </source>
</evidence>
<sequence>MTSCAPCRKRVSSTVRAQRANYVRNGMTVVRSVSCIVSGGAGPKLAFHRVAQGQPERAEAAGESTSTHHDARMSASSRSSASRMLKFQQPSEGQASAAERLSPETGAARTSFMDEDMWLLGSTTAQDFNRSQSSPSGAVPPLSLKNSGTVPLGRPTYVFAPAAPTDIGWRVREKPVLDELSEEAFIKLMSLDPSLCNTTMKVRVGAIRFIGYPVRISPDELQPNESDKASQPAAARASFSASLPQKRTVSYLNVVCGFHVSGDGFDSASETVCEKVVKAVACAFAEEERRCGYMTLGLVHDSAREDDSPALSSAAATADNLVDGSDGSVMADHCQVLDHVMHLLYTGQSGCVTVNAWISIQVPPLPTFNHVAEPKPIHPFDSFLSYERAGSRTLSQIPQDTLLSEFLERVSPFVSFEQLQLSLNVPMEAVIRLAAMAEEWGLGCVIATITTESHLCIHPGLDLQDLNEMAQKFAIFTSRFRARQWSLHGLLFQFSKSQSLSQHFASLGSGDDLLGEFFECVKWMLANELIAGVKRFVAVSSRAELEETCKELESIGSSDHAREYNALLPFEGMCISIEVLLWELQWTSDQILRLEGASPRSAIRIFSVADFVHP</sequence>
<dbReference type="GO" id="GO:0010508">
    <property type="term" value="P:positive regulation of autophagy"/>
    <property type="evidence" value="ECO:0007669"/>
    <property type="project" value="TreeGrafter"/>
</dbReference>
<feature type="region of interest" description="Disordered" evidence="1">
    <location>
        <begin position="51"/>
        <end position="105"/>
    </location>
</feature>
<proteinExistence type="predicted"/>
<accession>A0A5J4Z2X8</accession>
<dbReference type="GO" id="GO:0038202">
    <property type="term" value="P:TORC1 signaling"/>
    <property type="evidence" value="ECO:0007669"/>
    <property type="project" value="TreeGrafter"/>
</dbReference>
<feature type="compositionally biased region" description="Low complexity" evidence="1">
    <location>
        <begin position="73"/>
        <end position="84"/>
    </location>
</feature>
<feature type="compositionally biased region" description="Basic and acidic residues" evidence="1">
    <location>
        <begin position="56"/>
        <end position="72"/>
    </location>
</feature>
<organism evidence="2 3">
    <name type="scientific">Porphyridium purpureum</name>
    <name type="common">Red alga</name>
    <name type="synonym">Porphyridium cruentum</name>
    <dbReference type="NCBI Taxonomy" id="35688"/>
    <lineage>
        <taxon>Eukaryota</taxon>
        <taxon>Rhodophyta</taxon>
        <taxon>Bangiophyceae</taxon>
        <taxon>Porphyridiales</taxon>
        <taxon>Porphyridiaceae</taxon>
        <taxon>Porphyridium</taxon>
    </lineage>
</organism>
<feature type="compositionally biased region" description="Polar residues" evidence="1">
    <location>
        <begin position="127"/>
        <end position="136"/>
    </location>
</feature>
<dbReference type="GO" id="GO:1904262">
    <property type="term" value="P:negative regulation of TORC1 signaling"/>
    <property type="evidence" value="ECO:0007669"/>
    <property type="project" value="TreeGrafter"/>
</dbReference>
<reference evidence="3" key="1">
    <citation type="journal article" date="2019" name="Nat. Commun.">
        <title>Expansion of phycobilisome linker gene families in mesophilic red algae.</title>
        <authorList>
            <person name="Lee J."/>
            <person name="Kim D."/>
            <person name="Bhattacharya D."/>
            <person name="Yoon H.S."/>
        </authorList>
    </citation>
    <scope>NUCLEOTIDE SEQUENCE [LARGE SCALE GENOMIC DNA]</scope>
    <source>
        <strain evidence="3">CCMP 1328</strain>
    </source>
</reference>
<dbReference type="AlphaFoldDB" id="A0A5J4Z2X8"/>
<dbReference type="GO" id="GO:1990130">
    <property type="term" value="C:GATOR1 complex"/>
    <property type="evidence" value="ECO:0007669"/>
    <property type="project" value="TreeGrafter"/>
</dbReference>
<keyword evidence="3" id="KW-1185">Reference proteome</keyword>
<dbReference type="EMBL" id="VRMN01000001">
    <property type="protein sequence ID" value="KAA8497620.1"/>
    <property type="molecule type" value="Genomic_DNA"/>
</dbReference>
<dbReference type="InterPro" id="IPR005365">
    <property type="entry name" value="Npr3"/>
</dbReference>
<gene>
    <name evidence="2" type="ORF">FVE85_5205</name>
</gene>
<evidence type="ECO:0000313" key="3">
    <source>
        <dbReference type="Proteomes" id="UP000324585"/>
    </source>
</evidence>
<dbReference type="GO" id="GO:0034198">
    <property type="term" value="P:cellular response to amino acid starvation"/>
    <property type="evidence" value="ECO:0007669"/>
    <property type="project" value="TreeGrafter"/>
</dbReference>
<dbReference type="PANTHER" id="PTHR13153">
    <property type="entry name" value="CGTHBA PROTEIN -14 GENE PROTEIN"/>
    <property type="match status" value="1"/>
</dbReference>
<protein>
    <submittedName>
        <fullName evidence="2">Nitrogen permease regulator 3-like protein</fullName>
    </submittedName>
</protein>
<evidence type="ECO:0000256" key="1">
    <source>
        <dbReference type="SAM" id="MobiDB-lite"/>
    </source>
</evidence>
<name>A0A5J4Z2X8_PORPP</name>